<dbReference type="AlphaFoldDB" id="A0A844ZXW8"/>
<proteinExistence type="predicted"/>
<comment type="caution">
    <text evidence="1">The sequence shown here is derived from an EMBL/GenBank/DDBJ whole genome shotgun (WGS) entry which is preliminary data.</text>
</comment>
<dbReference type="EMBL" id="WTYX01000002">
    <property type="protein sequence ID" value="MXO91776.1"/>
    <property type="molecule type" value="Genomic_DNA"/>
</dbReference>
<accession>A0A844ZXW8</accession>
<dbReference type="PANTHER" id="PTHR38477">
    <property type="entry name" value="HYPOTHETICAL EXPORTED PROTEIN"/>
    <property type="match status" value="1"/>
</dbReference>
<keyword evidence="2" id="KW-1185">Reference proteome</keyword>
<evidence type="ECO:0000313" key="2">
    <source>
        <dbReference type="Proteomes" id="UP000442714"/>
    </source>
</evidence>
<organism evidence="1 2">
    <name type="scientific">Pontixanthobacter aquaemixtae</name>
    <dbReference type="NCBI Taxonomy" id="1958940"/>
    <lineage>
        <taxon>Bacteria</taxon>
        <taxon>Pseudomonadati</taxon>
        <taxon>Pseudomonadota</taxon>
        <taxon>Alphaproteobacteria</taxon>
        <taxon>Sphingomonadales</taxon>
        <taxon>Erythrobacteraceae</taxon>
        <taxon>Pontixanthobacter</taxon>
    </lineage>
</organism>
<dbReference type="RefSeq" id="WP_160605529.1">
    <property type="nucleotide sequence ID" value="NZ_WTYX01000002.1"/>
</dbReference>
<reference evidence="1 2" key="1">
    <citation type="submission" date="2019-12" db="EMBL/GenBank/DDBJ databases">
        <title>Genomic-based taxomic classification of the family Erythrobacteraceae.</title>
        <authorList>
            <person name="Xu L."/>
        </authorList>
    </citation>
    <scope>NUCLEOTIDE SEQUENCE [LARGE SCALE GENOMIC DNA]</scope>
    <source>
        <strain evidence="1 2">KCTC 52763</strain>
    </source>
</reference>
<dbReference type="OrthoDB" id="9815195at2"/>
<name>A0A844ZXW8_9SPHN</name>
<dbReference type="Pfam" id="PF13645">
    <property type="entry name" value="YkuD_2"/>
    <property type="match status" value="1"/>
</dbReference>
<dbReference type="InterPro" id="IPR032676">
    <property type="entry name" value="YkuD_2"/>
</dbReference>
<dbReference type="PANTHER" id="PTHR38477:SF1">
    <property type="entry name" value="MUREIN L,D-TRANSPEPTIDASE CATALYTIC DOMAIN FAMILY PROTEIN"/>
    <property type="match status" value="1"/>
</dbReference>
<gene>
    <name evidence="1" type="ORF">GRI41_13140</name>
</gene>
<sequence length="244" mass="26724">MNRRDLLCGALATGAALSLPRVVPAQVRSGLARDAKLMEIAKMAQAKARAREMLWRDDYVGIADFGLRSSVPRFHFVNMVTGQVESFLVSHGDGSDPEHDGWLNHFSNEHNSHCTSKGTYATFGWYTGRFGTSIRLEGLDSTNDNALDRAIVMHRARYAEKSHVEKWGRLGRSNGCFAMGDADFKLALLQLGGGRVIHADSYGLQEDGSIVAPPTPGLPVQGDAETLRRENPIGTAERLNPDVF</sequence>
<dbReference type="Proteomes" id="UP000442714">
    <property type="component" value="Unassembled WGS sequence"/>
</dbReference>
<evidence type="ECO:0000313" key="1">
    <source>
        <dbReference type="EMBL" id="MXO91776.1"/>
    </source>
</evidence>
<protein>
    <submittedName>
        <fullName evidence="1">Twin-arginine translocation pathway signal</fullName>
    </submittedName>
</protein>